<evidence type="ECO:0000256" key="1">
    <source>
        <dbReference type="SAM" id="MobiDB-lite"/>
    </source>
</evidence>
<evidence type="ECO:0000259" key="2">
    <source>
        <dbReference type="SMART" id="SM00382"/>
    </source>
</evidence>
<organism evidence="3 4">
    <name type="scientific">Coleophoma crateriformis</name>
    <dbReference type="NCBI Taxonomy" id="565419"/>
    <lineage>
        <taxon>Eukaryota</taxon>
        <taxon>Fungi</taxon>
        <taxon>Dikarya</taxon>
        <taxon>Ascomycota</taxon>
        <taxon>Pezizomycotina</taxon>
        <taxon>Leotiomycetes</taxon>
        <taxon>Helotiales</taxon>
        <taxon>Dermateaceae</taxon>
        <taxon>Coleophoma</taxon>
    </lineage>
</organism>
<comment type="caution">
    <text evidence="3">The sequence shown here is derived from an EMBL/GenBank/DDBJ whole genome shotgun (WGS) entry which is preliminary data.</text>
</comment>
<dbReference type="InterPro" id="IPR003593">
    <property type="entry name" value="AAA+_ATPase"/>
</dbReference>
<dbReference type="InterPro" id="IPR003959">
    <property type="entry name" value="ATPase_AAA_core"/>
</dbReference>
<name>A0A3D8RQC7_9HELO</name>
<dbReference type="GO" id="GO:1990275">
    <property type="term" value="F:preribosome binding"/>
    <property type="evidence" value="ECO:0007669"/>
    <property type="project" value="TreeGrafter"/>
</dbReference>
<dbReference type="CDD" id="cd19481">
    <property type="entry name" value="RecA-like_protease"/>
    <property type="match status" value="1"/>
</dbReference>
<dbReference type="GO" id="GO:0005524">
    <property type="term" value="F:ATP binding"/>
    <property type="evidence" value="ECO:0007669"/>
    <property type="project" value="InterPro"/>
</dbReference>
<dbReference type="SUPFAM" id="SSF52540">
    <property type="entry name" value="P-loop containing nucleoside triphosphate hydrolases"/>
    <property type="match status" value="1"/>
</dbReference>
<dbReference type="GO" id="GO:0003723">
    <property type="term" value="F:RNA binding"/>
    <property type="evidence" value="ECO:0007669"/>
    <property type="project" value="TreeGrafter"/>
</dbReference>
<dbReference type="PANTHER" id="PTHR23077">
    <property type="entry name" value="AAA-FAMILY ATPASE"/>
    <property type="match status" value="1"/>
</dbReference>
<dbReference type="InterPro" id="IPR050168">
    <property type="entry name" value="AAA_ATPase_domain"/>
</dbReference>
<feature type="region of interest" description="Disordered" evidence="1">
    <location>
        <begin position="491"/>
        <end position="536"/>
    </location>
</feature>
<dbReference type="GO" id="GO:0042254">
    <property type="term" value="P:ribosome biogenesis"/>
    <property type="evidence" value="ECO:0007669"/>
    <property type="project" value="TreeGrafter"/>
</dbReference>
<dbReference type="OrthoDB" id="2115716at2759"/>
<accession>A0A3D8RQC7</accession>
<dbReference type="EMBL" id="PDLN01000009">
    <property type="protein sequence ID" value="RDW76011.1"/>
    <property type="molecule type" value="Genomic_DNA"/>
</dbReference>
<feature type="region of interest" description="Disordered" evidence="1">
    <location>
        <begin position="432"/>
        <end position="463"/>
    </location>
</feature>
<dbReference type="PANTHER" id="PTHR23077:SF132">
    <property type="entry name" value="ATP-DEPENDENT ZN PROTEASE"/>
    <property type="match status" value="1"/>
</dbReference>
<evidence type="ECO:0000313" key="4">
    <source>
        <dbReference type="Proteomes" id="UP000256328"/>
    </source>
</evidence>
<keyword evidence="4" id="KW-1185">Reference proteome</keyword>
<dbReference type="InterPro" id="IPR027417">
    <property type="entry name" value="P-loop_NTPase"/>
</dbReference>
<feature type="compositionally biased region" description="Basic and acidic residues" evidence="1">
    <location>
        <begin position="497"/>
        <end position="513"/>
    </location>
</feature>
<dbReference type="Gene3D" id="1.10.8.60">
    <property type="match status" value="1"/>
</dbReference>
<dbReference type="AlphaFoldDB" id="A0A3D8RQC7"/>
<evidence type="ECO:0000313" key="3">
    <source>
        <dbReference type="EMBL" id="RDW76011.1"/>
    </source>
</evidence>
<dbReference type="GO" id="GO:0016887">
    <property type="term" value="F:ATP hydrolysis activity"/>
    <property type="evidence" value="ECO:0007669"/>
    <property type="project" value="InterPro"/>
</dbReference>
<dbReference type="GO" id="GO:0005634">
    <property type="term" value="C:nucleus"/>
    <property type="evidence" value="ECO:0007669"/>
    <property type="project" value="TreeGrafter"/>
</dbReference>
<dbReference type="SMART" id="SM00382">
    <property type="entry name" value="AAA"/>
    <property type="match status" value="1"/>
</dbReference>
<dbReference type="Pfam" id="PF00004">
    <property type="entry name" value="AAA"/>
    <property type="match status" value="1"/>
</dbReference>
<dbReference type="Proteomes" id="UP000256328">
    <property type="component" value="Unassembled WGS sequence"/>
</dbReference>
<sequence>MGDIRSLDMDTATISKTFQGIREHFSGQRESTEMSIAHVLRTSHPGFDVTCTAKSDYDLLGYAKAGYATASEIFGEAFDATRTYVSPSTRAGDDAPKLRDNIRCGSWRYTWEENEFLLYEVYYHAPFQAPKQICFVLSPRSHGVTDRTSPVIDALLLAAGSWSAKLHNEICVFDNGAWKKSKKLWDSVQGSSWDDVILNQDMKANLIKDVQGFFDNEKLYKNLAVPWKRGLILHGVPGNGKTISIKALINTLYTRPDPVSSLYIKSFTCCAGEKFAIGEIFKRARKMAPCLLIFEDLDSLVRDKTRSYFLNEVDGLESNDGILMIGSTNHLDALDPAIAKRPSRFDRKYHFKLPNEAERSAYCQFWRKKLIDSDMVEFPEALCDIVAKLTEGFSFAYLKELFVISLLTVARGHTGEDDLVIVEEEKKDEKLGLERADNAKEVKAEDNAAEKSEGTAAPEKKPTVPEVAIPASLKDNTLLQILHSQTRMLLEEMDNTDQSKGKAGKAAEKDGGDAKNNFFIQRAQEGHLFGGDDDDE</sequence>
<reference evidence="3 4" key="1">
    <citation type="journal article" date="2018" name="IMA Fungus">
        <title>IMA Genome-F 9: Draft genome sequence of Annulohypoxylon stygium, Aspergillus mulundensis, Berkeleyomyces basicola (syn. Thielaviopsis basicola), Ceratocystis smalleyi, two Cercospora beticola strains, Coleophoma cylindrospora, Fusarium fracticaudum, Phialophora cf. hyalina, and Morchella septimelata.</title>
        <authorList>
            <person name="Wingfield B.D."/>
            <person name="Bills G.F."/>
            <person name="Dong Y."/>
            <person name="Huang W."/>
            <person name="Nel W.J."/>
            <person name="Swalarsk-Parry B.S."/>
            <person name="Vaghefi N."/>
            <person name="Wilken P.M."/>
            <person name="An Z."/>
            <person name="de Beer Z.W."/>
            <person name="De Vos L."/>
            <person name="Chen L."/>
            <person name="Duong T.A."/>
            <person name="Gao Y."/>
            <person name="Hammerbacher A."/>
            <person name="Kikkert J.R."/>
            <person name="Li Y."/>
            <person name="Li H."/>
            <person name="Li K."/>
            <person name="Li Q."/>
            <person name="Liu X."/>
            <person name="Ma X."/>
            <person name="Naidoo K."/>
            <person name="Pethybridge S.J."/>
            <person name="Sun J."/>
            <person name="Steenkamp E.T."/>
            <person name="van der Nest M.A."/>
            <person name="van Wyk S."/>
            <person name="Wingfield M.J."/>
            <person name="Xiong C."/>
            <person name="Yue Q."/>
            <person name="Zhang X."/>
        </authorList>
    </citation>
    <scope>NUCLEOTIDE SEQUENCE [LARGE SCALE GENOMIC DNA]</scope>
    <source>
        <strain evidence="3 4">BP5796</strain>
    </source>
</reference>
<protein>
    <recommendedName>
        <fullName evidence="2">AAA+ ATPase domain-containing protein</fullName>
    </recommendedName>
</protein>
<feature type="domain" description="AAA+ ATPase" evidence="2">
    <location>
        <begin position="227"/>
        <end position="355"/>
    </location>
</feature>
<dbReference type="Gene3D" id="3.40.50.300">
    <property type="entry name" value="P-loop containing nucleotide triphosphate hydrolases"/>
    <property type="match status" value="1"/>
</dbReference>
<proteinExistence type="predicted"/>
<gene>
    <name evidence="3" type="ORF">BP5796_06832</name>
</gene>